<protein>
    <submittedName>
        <fullName evidence="1">DUF3024 domain-containing protein</fullName>
    </submittedName>
</protein>
<gene>
    <name evidence="1" type="ORF">ACFQWG_11400</name>
</gene>
<dbReference type="Proteomes" id="UP001596527">
    <property type="component" value="Unassembled WGS sequence"/>
</dbReference>
<evidence type="ECO:0000313" key="2">
    <source>
        <dbReference type="Proteomes" id="UP001596527"/>
    </source>
</evidence>
<evidence type="ECO:0000313" key="1">
    <source>
        <dbReference type="EMBL" id="MFC7581799.1"/>
    </source>
</evidence>
<reference evidence="2" key="1">
    <citation type="journal article" date="2019" name="Int. J. Syst. Evol. Microbiol.">
        <title>The Global Catalogue of Microorganisms (GCM) 10K type strain sequencing project: providing services to taxonomists for standard genome sequencing and annotation.</title>
        <authorList>
            <consortium name="The Broad Institute Genomics Platform"/>
            <consortium name="The Broad Institute Genome Sequencing Center for Infectious Disease"/>
            <person name="Wu L."/>
            <person name="Ma J."/>
        </authorList>
    </citation>
    <scope>NUCLEOTIDE SEQUENCE [LARGE SCALE GENOMIC DNA]</scope>
    <source>
        <strain evidence="2">CCUG 56698</strain>
    </source>
</reference>
<comment type="caution">
    <text evidence="1">The sequence shown here is derived from an EMBL/GenBank/DDBJ whole genome shotgun (WGS) entry which is preliminary data.</text>
</comment>
<dbReference type="RefSeq" id="WP_291500442.1">
    <property type="nucleotide sequence ID" value="NZ_JBHTEF010000001.1"/>
</dbReference>
<sequence length="109" mass="13043">MAVPEEDLVHIRRWCEAWVSDESPERVRLDMEVDDKHVVIIKRHAPWREGQKATAEPVARLRYSKKTGLWRLHWVDRSGRFHHYEKLPARDVRSLLDFLTTTKDPVFWG</sequence>
<proteinExistence type="predicted"/>
<name>A0ABW2SPP2_9ACTO</name>
<organism evidence="1 2">
    <name type="scientific">Schaalia naturae</name>
    <dbReference type="NCBI Taxonomy" id="635203"/>
    <lineage>
        <taxon>Bacteria</taxon>
        <taxon>Bacillati</taxon>
        <taxon>Actinomycetota</taxon>
        <taxon>Actinomycetes</taxon>
        <taxon>Actinomycetales</taxon>
        <taxon>Actinomycetaceae</taxon>
        <taxon>Schaalia</taxon>
    </lineage>
</organism>
<dbReference type="InterPro" id="IPR021388">
    <property type="entry name" value="DUF3024"/>
</dbReference>
<accession>A0ABW2SPP2</accession>
<dbReference type="Pfam" id="PF11225">
    <property type="entry name" value="DUF3024"/>
    <property type="match status" value="1"/>
</dbReference>
<keyword evidence="2" id="KW-1185">Reference proteome</keyword>
<dbReference type="EMBL" id="JBHTEF010000001">
    <property type="protein sequence ID" value="MFC7581799.1"/>
    <property type="molecule type" value="Genomic_DNA"/>
</dbReference>